<evidence type="ECO:0000256" key="9">
    <source>
        <dbReference type="ARBA" id="ARBA00022932"/>
    </source>
</evidence>
<dbReference type="InterPro" id="IPR027417">
    <property type="entry name" value="P-loop_NTPase"/>
</dbReference>
<organism evidence="13">
    <name type="scientific">Flexilinea flocculi</name>
    <dbReference type="NCBI Taxonomy" id="1678840"/>
    <lineage>
        <taxon>Bacteria</taxon>
        <taxon>Bacillati</taxon>
        <taxon>Chloroflexota</taxon>
        <taxon>Anaerolineae</taxon>
        <taxon>Anaerolineales</taxon>
        <taxon>Anaerolineaceae</taxon>
        <taxon>Flexilinea</taxon>
    </lineage>
</organism>
<dbReference type="RefSeq" id="WP_062282645.1">
    <property type="nucleotide sequence ID" value="NZ_DF968181.1"/>
</dbReference>
<evidence type="ECO:0000256" key="6">
    <source>
        <dbReference type="ARBA" id="ARBA00022741"/>
    </source>
</evidence>
<evidence type="ECO:0000256" key="5">
    <source>
        <dbReference type="ARBA" id="ARBA00022723"/>
    </source>
</evidence>
<evidence type="ECO:0000256" key="1">
    <source>
        <dbReference type="ARBA" id="ARBA00006360"/>
    </source>
</evidence>
<gene>
    <name evidence="11" type="primary">dnaX</name>
    <name evidence="13" type="ORF">ATC1_131427</name>
</gene>
<reference evidence="13" key="1">
    <citation type="journal article" date="2015" name="Genome Announc.">
        <title>Draft Genome Sequence of Anaerolineae Strain TC1, a Novel Isolate from a Methanogenic Wastewater Treatment System.</title>
        <authorList>
            <person name="Matsuura N."/>
            <person name="Tourlousse D.M."/>
            <person name="Sun L."/>
            <person name="Toyonaga M."/>
            <person name="Kuroda K."/>
            <person name="Ohashi A."/>
            <person name="Cruz R."/>
            <person name="Yamaguchi T."/>
            <person name="Sekiguchi Y."/>
        </authorList>
    </citation>
    <scope>NUCLEOTIDE SEQUENCE [LARGE SCALE GENOMIC DNA]</scope>
    <source>
        <strain evidence="13">TC1</strain>
    </source>
</reference>
<dbReference type="Gene3D" id="3.40.50.300">
    <property type="entry name" value="P-loop containing nucleotide triphosphate hydrolases"/>
    <property type="match status" value="1"/>
</dbReference>
<keyword evidence="7" id="KW-0862">Zinc</keyword>
<dbReference type="EC" id="2.7.7.7" evidence="11"/>
<dbReference type="FunFam" id="3.40.50.300:FF:000014">
    <property type="entry name" value="DNA polymerase III subunit gamma/tau"/>
    <property type="match status" value="1"/>
</dbReference>
<evidence type="ECO:0000256" key="3">
    <source>
        <dbReference type="ARBA" id="ARBA00022695"/>
    </source>
</evidence>
<dbReference type="Pfam" id="PF22608">
    <property type="entry name" value="DNAX_ATPase_lid"/>
    <property type="match status" value="1"/>
</dbReference>
<dbReference type="Pfam" id="PF12169">
    <property type="entry name" value="DNA_pol3_gamma3"/>
    <property type="match status" value="1"/>
</dbReference>
<name>A0A0S7BUA9_9CHLR</name>
<dbReference type="GO" id="GO:0006261">
    <property type="term" value="P:DNA-templated DNA replication"/>
    <property type="evidence" value="ECO:0007669"/>
    <property type="project" value="TreeGrafter"/>
</dbReference>
<dbReference type="InterPro" id="IPR001270">
    <property type="entry name" value="ClpA/B"/>
</dbReference>
<dbReference type="InterPro" id="IPR050238">
    <property type="entry name" value="DNA_Rep/Repair_Clamp_Loader"/>
</dbReference>
<dbReference type="STRING" id="1678840.ATC1_131427"/>
<dbReference type="PRINTS" id="PR00300">
    <property type="entry name" value="CLPPROTEASEA"/>
</dbReference>
<comment type="subunit">
    <text evidence="11">DNA polymerase III contains a core (composed of alpha, epsilon and theta chains) that associates with a tau subunit. This core dimerizes to form the POLIII' complex. PolIII' associates with the gamma complex (composed of gamma, delta, delta', psi and chi chains) and with the beta chain to form the complete DNA polymerase III complex.</text>
</comment>
<dbReference type="NCBIfam" id="NF004046">
    <property type="entry name" value="PRK05563.1"/>
    <property type="match status" value="1"/>
</dbReference>
<evidence type="ECO:0000256" key="11">
    <source>
        <dbReference type="RuleBase" id="RU364063"/>
    </source>
</evidence>
<dbReference type="AlphaFoldDB" id="A0A0S7BUA9"/>
<feature type="domain" description="AAA+ ATPase" evidence="12">
    <location>
        <begin position="37"/>
        <end position="180"/>
    </location>
</feature>
<dbReference type="FunFam" id="1.10.8.60:FF:000013">
    <property type="entry name" value="DNA polymerase III subunit gamma/tau"/>
    <property type="match status" value="1"/>
</dbReference>
<sequence>MTSQALYRKWRPQTWDEVVSQEHIVRILKNAIRSDRVGHAYLFSGPRGTGKTTIARILARAVNCLDSDLGARPCDHCSNCIAMNEGRFLDIMEIDAASNTSVDDVRDLRDKINFSPTQGRMKVYIIDEVHMLSTAAFNALLKTLEEPPSHAMFILATTEIHKIPATVLSRCQHHEFRRIPVTDIVQWLQKICAEEKIDAHPDALTLIARQATGAMRDAISMLDQLSSNGEKITLQTAQNTLGVAANQAVIDLIGSITEYNTAEGLSALHKALDSGSDSRQLARQVVDYLRQLLILRLGTNESLEISSENRALMQQQCQKISTDRLVNMIRLFNQAAVDSRVGWHPGLNLELALAESCVEEKPVQVVEKLIEKIAAKKPEEFIAVDDDLEETEDQPLKVIIKKGQIPDPTVTKEEIERNWSKVRALIKQHDAILDATLNHAKLLYVRDGVLYLGFPREMIKNKVEENRKSLLWTSAAISNILGKSVGVSLTILRKRSAVADSSAGPLVDAALQMGGKLVIQK</sequence>
<evidence type="ECO:0000256" key="10">
    <source>
        <dbReference type="ARBA" id="ARBA00049244"/>
    </source>
</evidence>
<dbReference type="SUPFAM" id="SSF48019">
    <property type="entry name" value="post-AAA+ oligomerization domain-like"/>
    <property type="match status" value="1"/>
</dbReference>
<dbReference type="InterPro" id="IPR045085">
    <property type="entry name" value="HLD_clamp_pol_III_gamma_tau"/>
</dbReference>
<evidence type="ECO:0000256" key="8">
    <source>
        <dbReference type="ARBA" id="ARBA00022840"/>
    </source>
</evidence>
<dbReference type="OrthoDB" id="9810148at2"/>
<comment type="catalytic activity">
    <reaction evidence="10 11">
        <text>DNA(n) + a 2'-deoxyribonucleoside 5'-triphosphate = DNA(n+1) + diphosphate</text>
        <dbReference type="Rhea" id="RHEA:22508"/>
        <dbReference type="Rhea" id="RHEA-COMP:17339"/>
        <dbReference type="Rhea" id="RHEA-COMP:17340"/>
        <dbReference type="ChEBI" id="CHEBI:33019"/>
        <dbReference type="ChEBI" id="CHEBI:61560"/>
        <dbReference type="ChEBI" id="CHEBI:173112"/>
        <dbReference type="EC" id="2.7.7.7"/>
    </reaction>
</comment>
<dbReference type="Gene3D" id="1.10.8.60">
    <property type="match status" value="1"/>
</dbReference>
<dbReference type="Proteomes" id="UP000053370">
    <property type="component" value="Unassembled WGS sequence"/>
</dbReference>
<dbReference type="CDD" id="cd18137">
    <property type="entry name" value="HLD_clamp_pol_III_gamma_tau"/>
    <property type="match status" value="1"/>
</dbReference>
<dbReference type="SUPFAM" id="SSF52540">
    <property type="entry name" value="P-loop containing nucleoside triphosphate hydrolases"/>
    <property type="match status" value="1"/>
</dbReference>
<dbReference type="GO" id="GO:0005524">
    <property type="term" value="F:ATP binding"/>
    <property type="evidence" value="ECO:0007669"/>
    <property type="project" value="UniProtKB-KW"/>
</dbReference>
<dbReference type="GO" id="GO:0003677">
    <property type="term" value="F:DNA binding"/>
    <property type="evidence" value="ECO:0007669"/>
    <property type="project" value="InterPro"/>
</dbReference>
<protein>
    <recommendedName>
        <fullName evidence="11">DNA polymerase III subunit gamma/tau</fullName>
        <ecNumber evidence="11">2.7.7.7</ecNumber>
    </recommendedName>
</protein>
<dbReference type="EMBL" id="DF968181">
    <property type="protein sequence ID" value="GAP41438.1"/>
    <property type="molecule type" value="Genomic_DNA"/>
</dbReference>
<dbReference type="NCBIfam" id="TIGR02397">
    <property type="entry name" value="dnaX_nterm"/>
    <property type="match status" value="1"/>
</dbReference>
<proteinExistence type="inferred from homology"/>
<evidence type="ECO:0000256" key="7">
    <source>
        <dbReference type="ARBA" id="ARBA00022833"/>
    </source>
</evidence>
<dbReference type="Gene3D" id="1.20.272.10">
    <property type="match status" value="1"/>
</dbReference>
<dbReference type="SMART" id="SM00382">
    <property type="entry name" value="AAA"/>
    <property type="match status" value="1"/>
</dbReference>
<keyword evidence="6 11" id="KW-0547">Nucleotide-binding</keyword>
<dbReference type="GO" id="GO:0003887">
    <property type="term" value="F:DNA-directed DNA polymerase activity"/>
    <property type="evidence" value="ECO:0007669"/>
    <property type="project" value="UniProtKB-KW"/>
</dbReference>
<dbReference type="PANTHER" id="PTHR11669:SF0">
    <property type="entry name" value="PROTEIN STICHEL-LIKE 2"/>
    <property type="match status" value="1"/>
</dbReference>
<dbReference type="InterPro" id="IPR012763">
    <property type="entry name" value="DNA_pol_III_sug/sutau_N"/>
</dbReference>
<evidence type="ECO:0000256" key="4">
    <source>
        <dbReference type="ARBA" id="ARBA00022705"/>
    </source>
</evidence>
<comment type="function">
    <text evidence="11">DNA polymerase III is a complex, multichain enzyme responsible for most of the replicative synthesis in bacteria. This DNA polymerase also exhibits 3' to 5' exonuclease activity.</text>
</comment>
<keyword evidence="4 11" id="KW-0235">DNA replication</keyword>
<keyword evidence="2 11" id="KW-0808">Transferase</keyword>
<keyword evidence="14" id="KW-1185">Reference proteome</keyword>
<dbReference type="InterPro" id="IPR008921">
    <property type="entry name" value="DNA_pol3_clamp-load_cplx_C"/>
</dbReference>
<dbReference type="GO" id="GO:0009360">
    <property type="term" value="C:DNA polymerase III complex"/>
    <property type="evidence" value="ECO:0007669"/>
    <property type="project" value="InterPro"/>
</dbReference>
<dbReference type="GO" id="GO:0046872">
    <property type="term" value="F:metal ion binding"/>
    <property type="evidence" value="ECO:0007669"/>
    <property type="project" value="UniProtKB-KW"/>
</dbReference>
<dbReference type="PATRIC" id="fig|1678840.3.peg.2887"/>
<dbReference type="PANTHER" id="PTHR11669">
    <property type="entry name" value="REPLICATION FACTOR C / DNA POLYMERASE III GAMMA-TAU SUBUNIT"/>
    <property type="match status" value="1"/>
</dbReference>
<evidence type="ECO:0000256" key="2">
    <source>
        <dbReference type="ARBA" id="ARBA00022679"/>
    </source>
</evidence>
<keyword evidence="8 11" id="KW-0067">ATP-binding</keyword>
<dbReference type="Pfam" id="PF13177">
    <property type="entry name" value="DNA_pol3_delta2"/>
    <property type="match status" value="1"/>
</dbReference>
<dbReference type="InterPro" id="IPR022754">
    <property type="entry name" value="DNA_pol_III_gamma-3"/>
</dbReference>
<comment type="similarity">
    <text evidence="1 11">Belongs to the DnaX/STICHEL family.</text>
</comment>
<evidence type="ECO:0000313" key="13">
    <source>
        <dbReference type="EMBL" id="GAP41438.1"/>
    </source>
</evidence>
<evidence type="ECO:0000313" key="14">
    <source>
        <dbReference type="Proteomes" id="UP000053370"/>
    </source>
</evidence>
<evidence type="ECO:0000259" key="12">
    <source>
        <dbReference type="SMART" id="SM00382"/>
    </source>
</evidence>
<dbReference type="CDD" id="cd00009">
    <property type="entry name" value="AAA"/>
    <property type="match status" value="1"/>
</dbReference>
<keyword evidence="3 11" id="KW-0548">Nucleotidyltransferase</keyword>
<keyword evidence="5" id="KW-0479">Metal-binding</keyword>
<dbReference type="InterPro" id="IPR003593">
    <property type="entry name" value="AAA+_ATPase"/>
</dbReference>
<keyword evidence="9 11" id="KW-0239">DNA-directed DNA polymerase</keyword>
<accession>A0A0S7BUA9</accession>